<feature type="non-terminal residue" evidence="2">
    <location>
        <position position="75"/>
    </location>
</feature>
<dbReference type="InterPro" id="IPR038488">
    <property type="entry name" value="Integrase_DNA-bd_sf"/>
</dbReference>
<protein>
    <submittedName>
        <fullName evidence="2">Integrase</fullName>
    </submittedName>
</protein>
<accession>A0A1X4N6B1</accession>
<feature type="domain" description="Integrase DNA-binding" evidence="1">
    <location>
        <begin position="4"/>
        <end position="71"/>
    </location>
</feature>
<name>A0A1X4N6B1_9RHOB</name>
<proteinExistence type="predicted"/>
<dbReference type="Pfam" id="PF13356">
    <property type="entry name" value="Arm-DNA-bind_3"/>
    <property type="match status" value="1"/>
</dbReference>
<dbReference type="EMBL" id="JFKC01000070">
    <property type="protein sequence ID" value="OSQ41752.1"/>
    <property type="molecule type" value="Genomic_DNA"/>
</dbReference>
<evidence type="ECO:0000313" key="3">
    <source>
        <dbReference type="Proteomes" id="UP000193926"/>
    </source>
</evidence>
<dbReference type="AlphaFoldDB" id="A0A1X4N6B1"/>
<dbReference type="Proteomes" id="UP000193926">
    <property type="component" value="Unassembled WGS sequence"/>
</dbReference>
<dbReference type="RefSeq" id="WP_143746344.1">
    <property type="nucleotide sequence ID" value="NZ_JFKC01000070.1"/>
</dbReference>
<evidence type="ECO:0000259" key="1">
    <source>
        <dbReference type="Pfam" id="PF13356"/>
    </source>
</evidence>
<gene>
    <name evidence="2" type="ORF">MGEO_20940</name>
</gene>
<comment type="caution">
    <text evidence="2">The sequence shown here is derived from an EMBL/GenBank/DDBJ whole genome shotgun (WGS) entry which is preliminary data.</text>
</comment>
<evidence type="ECO:0000313" key="2">
    <source>
        <dbReference type="EMBL" id="OSQ41752.1"/>
    </source>
</evidence>
<reference evidence="2 3" key="1">
    <citation type="submission" date="2014-03" db="EMBL/GenBank/DDBJ databases">
        <title>The draft genome sequence of Marivita geojedonensis KCTC 23882.</title>
        <authorList>
            <person name="Lai Q."/>
            <person name="Shao Z."/>
        </authorList>
    </citation>
    <scope>NUCLEOTIDE SEQUENCE [LARGE SCALE GENOMIC DNA]</scope>
    <source>
        <strain evidence="2 3">DPG-138</strain>
    </source>
</reference>
<dbReference type="InterPro" id="IPR025166">
    <property type="entry name" value="Integrase_DNA_bind_dom"/>
</dbReference>
<keyword evidence="3" id="KW-1185">Reference proteome</keyword>
<dbReference type="OrthoDB" id="6388170at2"/>
<organism evidence="2 3">
    <name type="scientific">Marivita geojedonensis</name>
    <dbReference type="NCBI Taxonomy" id="1123756"/>
    <lineage>
        <taxon>Bacteria</taxon>
        <taxon>Pseudomonadati</taxon>
        <taxon>Pseudomonadota</taxon>
        <taxon>Alphaproteobacteria</taxon>
        <taxon>Rhodobacterales</taxon>
        <taxon>Roseobacteraceae</taxon>
        <taxon>Marivita</taxon>
    </lineage>
</organism>
<dbReference type="Gene3D" id="3.30.160.390">
    <property type="entry name" value="Integrase, DNA-binding domain"/>
    <property type="match status" value="1"/>
</dbReference>
<dbReference type="STRING" id="1123756.MGEO_20940"/>
<sequence>MPKLTETYAKKLPQAATGTQKHWDNEVKGLVLFVGKRAKTWYFQKDVGGQTRRILIGRYPTISASAARQTALGSG</sequence>